<evidence type="ECO:0000256" key="1">
    <source>
        <dbReference type="ARBA" id="ARBA00001946"/>
    </source>
</evidence>
<feature type="domain" description="HAMP" evidence="3">
    <location>
        <begin position="204"/>
        <end position="248"/>
    </location>
</feature>
<dbReference type="NCBIfam" id="TIGR00254">
    <property type="entry name" value="GGDEF"/>
    <property type="match status" value="1"/>
</dbReference>
<dbReference type="PANTHER" id="PTHR46663:SF2">
    <property type="entry name" value="GGDEF DOMAIN-CONTAINING PROTEIN"/>
    <property type="match status" value="1"/>
</dbReference>
<keyword evidence="6" id="KW-1185">Reference proteome</keyword>
<evidence type="ECO:0000313" key="6">
    <source>
        <dbReference type="Proteomes" id="UP001139559"/>
    </source>
</evidence>
<reference evidence="5" key="1">
    <citation type="submission" date="2021-11" db="EMBL/GenBank/DDBJ databases">
        <title>Vibrio ZSDE26 sp. nov. and Vibrio ZSDZ34 sp. nov., isolated from coastal seawater in Qingdao.</title>
        <authorList>
            <person name="Zhang P."/>
        </authorList>
    </citation>
    <scope>NUCLEOTIDE SEQUENCE</scope>
    <source>
        <strain evidence="5">ZSDE26</strain>
    </source>
</reference>
<keyword evidence="2" id="KW-1133">Transmembrane helix</keyword>
<accession>A0A9X1XF52</accession>
<dbReference type="Gene3D" id="6.10.340.10">
    <property type="match status" value="1"/>
</dbReference>
<dbReference type="CDD" id="cd01949">
    <property type="entry name" value="GGDEF"/>
    <property type="match status" value="1"/>
</dbReference>
<dbReference type="InterPro" id="IPR029787">
    <property type="entry name" value="Nucleotide_cyclase"/>
</dbReference>
<dbReference type="InterPro" id="IPR043128">
    <property type="entry name" value="Rev_trsase/Diguanyl_cyclase"/>
</dbReference>
<protein>
    <submittedName>
        <fullName evidence="5">Diguanylate cyclase</fullName>
        <ecNumber evidence="5">2.7.7.65</ecNumber>
    </submittedName>
</protein>
<dbReference type="Proteomes" id="UP001139559">
    <property type="component" value="Unassembled WGS sequence"/>
</dbReference>
<comment type="caution">
    <text evidence="5">The sequence shown here is derived from an EMBL/GenBank/DDBJ whole genome shotgun (WGS) entry which is preliminary data.</text>
</comment>
<dbReference type="PROSITE" id="PS50885">
    <property type="entry name" value="HAMP"/>
    <property type="match status" value="1"/>
</dbReference>
<dbReference type="PROSITE" id="PS50887">
    <property type="entry name" value="GGDEF"/>
    <property type="match status" value="1"/>
</dbReference>
<dbReference type="GO" id="GO:0052621">
    <property type="term" value="F:diguanylate cyclase activity"/>
    <property type="evidence" value="ECO:0007669"/>
    <property type="project" value="UniProtKB-EC"/>
</dbReference>
<dbReference type="InterPro" id="IPR052163">
    <property type="entry name" value="DGC-Regulatory_Protein"/>
</dbReference>
<evidence type="ECO:0000256" key="2">
    <source>
        <dbReference type="SAM" id="Phobius"/>
    </source>
</evidence>
<dbReference type="GO" id="GO:0016020">
    <property type="term" value="C:membrane"/>
    <property type="evidence" value="ECO:0007669"/>
    <property type="project" value="InterPro"/>
</dbReference>
<dbReference type="InterPro" id="IPR003660">
    <property type="entry name" value="HAMP_dom"/>
</dbReference>
<dbReference type="FunFam" id="3.30.70.270:FF:000001">
    <property type="entry name" value="Diguanylate cyclase domain protein"/>
    <property type="match status" value="1"/>
</dbReference>
<keyword evidence="2" id="KW-0812">Transmembrane</keyword>
<proteinExistence type="predicted"/>
<dbReference type="InterPro" id="IPR000160">
    <property type="entry name" value="GGDEF_dom"/>
</dbReference>
<feature type="domain" description="GGDEF" evidence="4">
    <location>
        <begin position="305"/>
        <end position="439"/>
    </location>
</feature>
<dbReference type="EC" id="2.7.7.65" evidence="5"/>
<gene>
    <name evidence="5" type="ORF">KP803_00740</name>
</gene>
<dbReference type="PANTHER" id="PTHR46663">
    <property type="entry name" value="DIGUANYLATE CYCLASE DGCT-RELATED"/>
    <property type="match status" value="1"/>
</dbReference>
<dbReference type="SUPFAM" id="SSF55073">
    <property type="entry name" value="Nucleotide cyclase"/>
    <property type="match status" value="1"/>
</dbReference>
<dbReference type="SMART" id="SM00267">
    <property type="entry name" value="GGDEF"/>
    <property type="match status" value="1"/>
</dbReference>
<name>A0A9X1XF52_9VIBR</name>
<dbReference type="GO" id="GO:0007165">
    <property type="term" value="P:signal transduction"/>
    <property type="evidence" value="ECO:0007669"/>
    <property type="project" value="InterPro"/>
</dbReference>
<keyword evidence="2" id="KW-0472">Membrane</keyword>
<keyword evidence="5" id="KW-0808">Transferase</keyword>
<keyword evidence="5" id="KW-0548">Nucleotidyltransferase</keyword>
<dbReference type="Pfam" id="PF00990">
    <property type="entry name" value="GGDEF"/>
    <property type="match status" value="1"/>
</dbReference>
<evidence type="ECO:0000313" key="5">
    <source>
        <dbReference type="EMBL" id="MCK6261794.1"/>
    </source>
</evidence>
<feature type="transmembrane region" description="Helical" evidence="2">
    <location>
        <begin position="172"/>
        <end position="194"/>
    </location>
</feature>
<evidence type="ECO:0000259" key="3">
    <source>
        <dbReference type="PROSITE" id="PS50885"/>
    </source>
</evidence>
<organism evidence="5 6">
    <name type="scientific">Vibrio amylolyticus</name>
    <dbReference type="NCBI Taxonomy" id="2847292"/>
    <lineage>
        <taxon>Bacteria</taxon>
        <taxon>Pseudomonadati</taxon>
        <taxon>Pseudomonadota</taxon>
        <taxon>Gammaproteobacteria</taxon>
        <taxon>Vibrionales</taxon>
        <taxon>Vibrionaceae</taxon>
        <taxon>Vibrio</taxon>
    </lineage>
</organism>
<evidence type="ECO:0000259" key="4">
    <source>
        <dbReference type="PROSITE" id="PS50887"/>
    </source>
</evidence>
<dbReference type="EMBL" id="JAJHVV010000001">
    <property type="protein sequence ID" value="MCK6261794.1"/>
    <property type="molecule type" value="Genomic_DNA"/>
</dbReference>
<dbReference type="Gene3D" id="3.30.70.270">
    <property type="match status" value="1"/>
</dbReference>
<comment type="cofactor">
    <cofactor evidence="1">
        <name>Mg(2+)</name>
        <dbReference type="ChEBI" id="CHEBI:18420"/>
    </cofactor>
</comment>
<dbReference type="AlphaFoldDB" id="A0A9X1XF52"/>
<dbReference type="RefSeq" id="WP_248006917.1">
    <property type="nucleotide sequence ID" value="NZ_JAJHVV010000001.1"/>
</dbReference>
<sequence length="447" mass="50918">MNSILSKLKLLIVSVVLLAVVVTASLWNLKREQQLNNYRLERIILIQSKVDLLRSQLWVFLQYADKNSLEEVYIAQQSLSTSLNTQFKSLSYIKNLQQMNQSLAVLLLKERSLYQSKQGIYEHSRNNESSNGEALALLHSRYNMIAQSMTEELYHLQKSVLTQNQRNQESDLLAMTVTIFLFTSFVVVLSLLIYKQFKVGSILLKAGIHSLSTGDLSSRISTPKLDKEFLAIANFFNEMKSSLQQNIITKTQLENEIDSKTSFLKQQKDRLKYLSEHDPLTGVLNRRSLYIQLESEINGLNRTDLMGALLFLDLDNFKQINDTKGHHVGDKVLVTYVSRLKDNTRPTDFIGRVGGDEFIICMNALRNTEAIELKLESLLNILEQPMDIEGESFSVMCSIGVSLYPQQSSQIDELLEIADQAMYKAKQKQGCTYYGVQLVEPSEDKAS</sequence>